<feature type="domain" description="HTH marR-type" evidence="1">
    <location>
        <begin position="5"/>
        <end position="143"/>
    </location>
</feature>
<dbReference type="SMART" id="SM00347">
    <property type="entry name" value="HTH_MARR"/>
    <property type="match status" value="1"/>
</dbReference>
<protein>
    <submittedName>
        <fullName evidence="2">MarR family winged helix-turn-helix transcriptional regulator</fullName>
    </submittedName>
</protein>
<dbReference type="InterPro" id="IPR036388">
    <property type="entry name" value="WH-like_DNA-bd_sf"/>
</dbReference>
<dbReference type="Proteomes" id="UP001500016">
    <property type="component" value="Unassembled WGS sequence"/>
</dbReference>
<evidence type="ECO:0000313" key="3">
    <source>
        <dbReference type="Proteomes" id="UP001500016"/>
    </source>
</evidence>
<organism evidence="2 3">
    <name type="scientific">Streptomyces albiaxialis</name>
    <dbReference type="NCBI Taxonomy" id="329523"/>
    <lineage>
        <taxon>Bacteria</taxon>
        <taxon>Bacillati</taxon>
        <taxon>Actinomycetota</taxon>
        <taxon>Actinomycetes</taxon>
        <taxon>Kitasatosporales</taxon>
        <taxon>Streptomycetaceae</taxon>
        <taxon>Streptomyces</taxon>
    </lineage>
</organism>
<accession>A0ABN2VD65</accession>
<dbReference type="InterPro" id="IPR036390">
    <property type="entry name" value="WH_DNA-bd_sf"/>
</dbReference>
<keyword evidence="3" id="KW-1185">Reference proteome</keyword>
<dbReference type="InterPro" id="IPR039422">
    <property type="entry name" value="MarR/SlyA-like"/>
</dbReference>
<gene>
    <name evidence="2" type="ORF">GCM10009801_00530</name>
</gene>
<dbReference type="InterPro" id="IPR000835">
    <property type="entry name" value="HTH_MarR-typ"/>
</dbReference>
<reference evidence="2 3" key="1">
    <citation type="journal article" date="2019" name="Int. J. Syst. Evol. Microbiol.">
        <title>The Global Catalogue of Microorganisms (GCM) 10K type strain sequencing project: providing services to taxonomists for standard genome sequencing and annotation.</title>
        <authorList>
            <consortium name="The Broad Institute Genomics Platform"/>
            <consortium name="The Broad Institute Genome Sequencing Center for Infectious Disease"/>
            <person name="Wu L."/>
            <person name="Ma J."/>
        </authorList>
    </citation>
    <scope>NUCLEOTIDE SEQUENCE [LARGE SCALE GENOMIC DNA]</scope>
    <source>
        <strain evidence="2 3">JCM 15478</strain>
    </source>
</reference>
<dbReference type="PROSITE" id="PS50995">
    <property type="entry name" value="HTH_MARR_2"/>
    <property type="match status" value="1"/>
</dbReference>
<proteinExistence type="predicted"/>
<name>A0ABN2VD65_9ACTN</name>
<dbReference type="Pfam" id="PF01047">
    <property type="entry name" value="MarR"/>
    <property type="match status" value="1"/>
</dbReference>
<dbReference type="PANTHER" id="PTHR33164">
    <property type="entry name" value="TRANSCRIPTIONAL REGULATOR, MARR FAMILY"/>
    <property type="match status" value="1"/>
</dbReference>
<dbReference type="PANTHER" id="PTHR33164:SF43">
    <property type="entry name" value="HTH-TYPE TRANSCRIPTIONAL REPRESSOR YETL"/>
    <property type="match status" value="1"/>
</dbReference>
<dbReference type="Gene3D" id="1.10.10.10">
    <property type="entry name" value="Winged helix-like DNA-binding domain superfamily/Winged helix DNA-binding domain"/>
    <property type="match status" value="1"/>
</dbReference>
<dbReference type="PRINTS" id="PR00598">
    <property type="entry name" value="HTHMARR"/>
</dbReference>
<dbReference type="SUPFAM" id="SSF46785">
    <property type="entry name" value="Winged helix' DNA-binding domain"/>
    <property type="match status" value="1"/>
</dbReference>
<sequence length="148" mass="16079">MSEEPSETEEEAVRAWRAMRAFVLETADKRRQVTEALGMSYFRAKALRMIGNEGPLTLRELAAGLYADAPYTTVTVEHLVQRGLVSRTPNPADRRSKLVQVTEEGAAAVAEMVRLSDAPPEALRALAPEDLAALDRILSGLTGGTAQD</sequence>
<comment type="caution">
    <text evidence="2">The sequence shown here is derived from an EMBL/GenBank/DDBJ whole genome shotgun (WGS) entry which is preliminary data.</text>
</comment>
<dbReference type="EMBL" id="BAAAPE010000001">
    <property type="protein sequence ID" value="GAA2059656.1"/>
    <property type="molecule type" value="Genomic_DNA"/>
</dbReference>
<evidence type="ECO:0000313" key="2">
    <source>
        <dbReference type="EMBL" id="GAA2059656.1"/>
    </source>
</evidence>
<evidence type="ECO:0000259" key="1">
    <source>
        <dbReference type="PROSITE" id="PS50995"/>
    </source>
</evidence>
<dbReference type="RefSeq" id="WP_344522654.1">
    <property type="nucleotide sequence ID" value="NZ_BAAAPE010000001.1"/>
</dbReference>